<protein>
    <submittedName>
        <fullName evidence="2">Uncharacterized protein</fullName>
    </submittedName>
</protein>
<dbReference type="Proteomes" id="UP000076858">
    <property type="component" value="Unassembled WGS sequence"/>
</dbReference>
<keyword evidence="1" id="KW-1133">Transmembrane helix</keyword>
<proteinExistence type="predicted"/>
<sequence length="78" mass="8929">MSCVIGSLIKCNCIFFFSLFFFGRKPKFNLVPFKTGMKTMTAVAMTDCQLMSAGLNFIYILYRYIHVFCAQCVPSFLL</sequence>
<evidence type="ECO:0000313" key="3">
    <source>
        <dbReference type="Proteomes" id="UP000076858"/>
    </source>
</evidence>
<dbReference type="EMBL" id="LRGB01000819">
    <property type="protein sequence ID" value="KZS15863.1"/>
    <property type="molecule type" value="Genomic_DNA"/>
</dbReference>
<evidence type="ECO:0000256" key="1">
    <source>
        <dbReference type="SAM" id="Phobius"/>
    </source>
</evidence>
<accession>A0A164Z287</accession>
<reference evidence="2 3" key="1">
    <citation type="submission" date="2016-03" db="EMBL/GenBank/DDBJ databases">
        <title>EvidentialGene: Evidence-directed Construction of Genes on Genomes.</title>
        <authorList>
            <person name="Gilbert D.G."/>
            <person name="Choi J.-H."/>
            <person name="Mockaitis K."/>
            <person name="Colbourne J."/>
            <person name="Pfrender M."/>
        </authorList>
    </citation>
    <scope>NUCLEOTIDE SEQUENCE [LARGE SCALE GENOMIC DNA]</scope>
    <source>
        <strain evidence="2 3">Xinb3</strain>
        <tissue evidence="2">Complete organism</tissue>
    </source>
</reference>
<organism evidence="2 3">
    <name type="scientific">Daphnia magna</name>
    <dbReference type="NCBI Taxonomy" id="35525"/>
    <lineage>
        <taxon>Eukaryota</taxon>
        <taxon>Metazoa</taxon>
        <taxon>Ecdysozoa</taxon>
        <taxon>Arthropoda</taxon>
        <taxon>Crustacea</taxon>
        <taxon>Branchiopoda</taxon>
        <taxon>Diplostraca</taxon>
        <taxon>Cladocera</taxon>
        <taxon>Anomopoda</taxon>
        <taxon>Daphniidae</taxon>
        <taxon>Daphnia</taxon>
    </lineage>
</organism>
<dbReference type="AlphaFoldDB" id="A0A164Z287"/>
<keyword evidence="1" id="KW-0472">Membrane</keyword>
<name>A0A164Z287_9CRUS</name>
<feature type="transmembrane region" description="Helical" evidence="1">
    <location>
        <begin position="42"/>
        <end position="62"/>
    </location>
</feature>
<keyword evidence="3" id="KW-1185">Reference proteome</keyword>
<keyword evidence="1" id="KW-0812">Transmembrane</keyword>
<evidence type="ECO:0000313" key="2">
    <source>
        <dbReference type="EMBL" id="KZS15863.1"/>
    </source>
</evidence>
<gene>
    <name evidence="2" type="ORF">APZ42_018503</name>
</gene>
<comment type="caution">
    <text evidence="2">The sequence shown here is derived from an EMBL/GenBank/DDBJ whole genome shotgun (WGS) entry which is preliminary data.</text>
</comment>
<feature type="transmembrane region" description="Helical" evidence="1">
    <location>
        <begin position="6"/>
        <end position="22"/>
    </location>
</feature>